<organism evidence="7 8">
    <name type="scientific">Naegleria fowleri</name>
    <name type="common">Brain eating amoeba</name>
    <dbReference type="NCBI Taxonomy" id="5763"/>
    <lineage>
        <taxon>Eukaryota</taxon>
        <taxon>Discoba</taxon>
        <taxon>Heterolobosea</taxon>
        <taxon>Tetramitia</taxon>
        <taxon>Eutetramitia</taxon>
        <taxon>Vahlkampfiidae</taxon>
        <taxon>Naegleria</taxon>
    </lineage>
</organism>
<dbReference type="Pfam" id="PF13432">
    <property type="entry name" value="TPR_16"/>
    <property type="match status" value="1"/>
</dbReference>
<keyword evidence="1" id="KW-0677">Repeat</keyword>
<evidence type="ECO:0000256" key="6">
    <source>
        <dbReference type="SAM" id="SignalP"/>
    </source>
</evidence>
<dbReference type="VEuPathDB" id="AmoebaDB:NfTy_027220"/>
<keyword evidence="8" id="KW-1185">Reference proteome</keyword>
<dbReference type="PANTHER" id="PTHR44943">
    <property type="entry name" value="CELLULOSE SYNTHASE OPERON PROTEIN C"/>
    <property type="match status" value="1"/>
</dbReference>
<evidence type="ECO:0000256" key="4">
    <source>
        <dbReference type="SAM" id="MobiDB-lite"/>
    </source>
</evidence>
<feature type="transmembrane region" description="Helical" evidence="5">
    <location>
        <begin position="41"/>
        <end position="61"/>
    </location>
</feature>
<keyword evidence="5" id="KW-0812">Transmembrane</keyword>
<feature type="chain" id="PRO_5044213856" evidence="6">
    <location>
        <begin position="21"/>
        <end position="630"/>
    </location>
</feature>
<sequence length="630" mass="72228">MSSWNYFLLLLLIDFNTTTTTTTTFYQWDDGIIDSYADTTYLTNAMMVLILILLLLFLLFFSYMKGVSTTSTTEASTTLSSPTRSTSTSTTTTDTTEQTPMSRTTTYPPHRDDDRMLDEEEELLTTHTLFERGFTSLYAKGMFAEAAKYFDRILKRYPDHIEALYHKGVTHYVSADFSETIRLVNRVLELDPKHRWAYVIKGNAFNERGEYRKAMETFQECVKITHDNFDVVYNAMGNCYFLQEDFQGCLATYNKSISLALNTFTLANIHPSDAIFRVLENDRHLFQICQNVLAQTAQDGIIPYIAPDFSKLQLSPVEERYKTRMYERVYLMKYTTACLTILNKGLTLVCMNRFMEALDCFLLIIQVSHALMGKSIFKVGKRQDPTCMTELIELLNNEEYMHAKNNGSLAYDSRTSHCIAYCGIGIVCEALTSNLYSNECGMGCPCSSSSSSSLCKESQSTLTTSTSSSDIAADPKQQQHRSMVSSHSGFCRGTFKDMLSFNKKNALCSMADLFFERADRLIEDTRMRREVLYFKGEGLRNIRDYKKSIEYYQKGLEMNPFEIRSMIGLGRVSINLQDLKTARLTFKKILDITDYDHPIAMKYLQVVKMTPYARNDKANIYCDLILQCQH</sequence>
<dbReference type="SUPFAM" id="SSF48452">
    <property type="entry name" value="TPR-like"/>
    <property type="match status" value="2"/>
</dbReference>
<feature type="region of interest" description="Disordered" evidence="4">
    <location>
        <begin position="465"/>
        <end position="485"/>
    </location>
</feature>
<dbReference type="OMA" id="HIEALYH"/>
<dbReference type="RefSeq" id="XP_044565175.1">
    <property type="nucleotide sequence ID" value="XM_044704332.1"/>
</dbReference>
<gene>
    <name evidence="7" type="ORF">FDP41_013676</name>
</gene>
<dbReference type="OrthoDB" id="433738at2759"/>
<dbReference type="AlphaFoldDB" id="A0A6A5C0Z6"/>
<feature type="repeat" description="TPR" evidence="3">
    <location>
        <begin position="161"/>
        <end position="194"/>
    </location>
</feature>
<dbReference type="InterPro" id="IPR011990">
    <property type="entry name" value="TPR-like_helical_dom_sf"/>
</dbReference>
<feature type="signal peptide" evidence="6">
    <location>
        <begin position="1"/>
        <end position="20"/>
    </location>
</feature>
<dbReference type="Pfam" id="PF13181">
    <property type="entry name" value="TPR_8"/>
    <property type="match status" value="2"/>
</dbReference>
<keyword evidence="5" id="KW-0472">Membrane</keyword>
<dbReference type="VEuPathDB" id="AmoebaDB:NF0043640"/>
<dbReference type="EMBL" id="VFQX01000019">
    <property type="protein sequence ID" value="KAF0980462.1"/>
    <property type="molecule type" value="Genomic_DNA"/>
</dbReference>
<evidence type="ECO:0000256" key="5">
    <source>
        <dbReference type="SAM" id="Phobius"/>
    </source>
</evidence>
<evidence type="ECO:0000313" key="8">
    <source>
        <dbReference type="Proteomes" id="UP000444721"/>
    </source>
</evidence>
<name>A0A6A5C0Z6_NAEFO</name>
<evidence type="ECO:0000313" key="7">
    <source>
        <dbReference type="EMBL" id="KAF0980462.1"/>
    </source>
</evidence>
<dbReference type="PANTHER" id="PTHR44943:SF8">
    <property type="entry name" value="TPR REPEAT-CONTAINING PROTEIN MJ0263"/>
    <property type="match status" value="1"/>
</dbReference>
<evidence type="ECO:0000256" key="3">
    <source>
        <dbReference type="PROSITE-ProRule" id="PRU00339"/>
    </source>
</evidence>
<keyword evidence="2 3" id="KW-0802">TPR repeat</keyword>
<reference evidence="7 8" key="1">
    <citation type="journal article" date="2019" name="Sci. Rep.">
        <title>Nanopore sequencing improves the draft genome of the human pathogenic amoeba Naegleria fowleri.</title>
        <authorList>
            <person name="Liechti N."/>
            <person name="Schurch N."/>
            <person name="Bruggmann R."/>
            <person name="Wittwer M."/>
        </authorList>
    </citation>
    <scope>NUCLEOTIDE SEQUENCE [LARGE SCALE GENOMIC DNA]</scope>
    <source>
        <strain evidence="7 8">ATCC 30894</strain>
    </source>
</reference>
<dbReference type="InterPro" id="IPR019734">
    <property type="entry name" value="TPR_rpt"/>
</dbReference>
<protein>
    <submittedName>
        <fullName evidence="7">Uncharacterized protein</fullName>
    </submittedName>
</protein>
<accession>A0A6A5C0Z6</accession>
<feature type="region of interest" description="Disordered" evidence="4">
    <location>
        <begin position="74"/>
        <end position="113"/>
    </location>
</feature>
<feature type="repeat" description="TPR" evidence="3">
    <location>
        <begin position="195"/>
        <end position="228"/>
    </location>
</feature>
<evidence type="ECO:0000256" key="1">
    <source>
        <dbReference type="ARBA" id="ARBA00022737"/>
    </source>
</evidence>
<comment type="caution">
    <text evidence="7">The sequence shown here is derived from an EMBL/GenBank/DDBJ whole genome shotgun (WGS) entry which is preliminary data.</text>
</comment>
<dbReference type="Proteomes" id="UP000444721">
    <property type="component" value="Unassembled WGS sequence"/>
</dbReference>
<feature type="repeat" description="TPR" evidence="3">
    <location>
        <begin position="529"/>
        <end position="562"/>
    </location>
</feature>
<keyword evidence="5" id="KW-1133">Transmembrane helix</keyword>
<dbReference type="Gene3D" id="1.25.40.10">
    <property type="entry name" value="Tetratricopeptide repeat domain"/>
    <property type="match status" value="2"/>
</dbReference>
<dbReference type="PROSITE" id="PS50005">
    <property type="entry name" value="TPR"/>
    <property type="match status" value="3"/>
</dbReference>
<feature type="compositionally biased region" description="Low complexity" evidence="4">
    <location>
        <begin position="74"/>
        <end position="99"/>
    </location>
</feature>
<dbReference type="SMART" id="SM00028">
    <property type="entry name" value="TPR"/>
    <property type="match status" value="7"/>
</dbReference>
<proteinExistence type="predicted"/>
<evidence type="ECO:0000256" key="2">
    <source>
        <dbReference type="ARBA" id="ARBA00022803"/>
    </source>
</evidence>
<dbReference type="VEuPathDB" id="AmoebaDB:FDP41_013676"/>
<dbReference type="GeneID" id="68120891"/>
<dbReference type="InterPro" id="IPR051685">
    <property type="entry name" value="Ycf3/AcsC/BcsC/TPR_MFPF"/>
</dbReference>
<keyword evidence="6" id="KW-0732">Signal</keyword>